<keyword evidence="1" id="KW-0812">Transmembrane</keyword>
<comment type="caution">
    <text evidence="2">The sequence shown here is derived from an EMBL/GenBank/DDBJ whole genome shotgun (WGS) entry which is preliminary data.</text>
</comment>
<accession>A0ABW1HS86</accession>
<feature type="transmembrane region" description="Helical" evidence="1">
    <location>
        <begin position="38"/>
        <end position="59"/>
    </location>
</feature>
<dbReference type="Proteomes" id="UP001596207">
    <property type="component" value="Unassembled WGS sequence"/>
</dbReference>
<keyword evidence="3" id="KW-1185">Reference proteome</keyword>
<name>A0ABW1HS86_9ACTN</name>
<keyword evidence="1" id="KW-1133">Transmembrane helix</keyword>
<evidence type="ECO:0000313" key="2">
    <source>
        <dbReference type="EMBL" id="MFC5944050.1"/>
    </source>
</evidence>
<sequence>MADEIRHALTRLVEPVMPGPDPYQRLLVRVRRRRQRRITVAGVAGLTAAALALPAFGAAGRLVTGVASSPPATGTYQPASRIETPLVRQLLDSPTRGNLAGDGALIADIQRQYRTARARLLVDPALGEVKVLLAHDAPGGRIVVVAFLGDSHALLRSAIAQVGASVPDLLSTTGTPDAPLPLEPYAFLSRLSPTDGGHVADVTVGLAPAGCLVETSGDGRLQPDGSIARSWQVASSDGLAVGGAGPVTERWRFTCQGVVRYSGPAGGGPGVVLSTKAAAPVSTAGARGSVDAALAAVAVRDLRELAEGQGLTGPAPKVVWGGRLPDWVSDAPEAVLVNSCSTDAGCAALLKIDAGPQPPREASAPTGYRTAVGRPDLTVVPVPGETAGVLVVGPQTATRVELLDKSGRTIADGQLAAGAGALRVDPRQVVGAKVFDAAGQLLLTGATPNLGTNSDQFGEPTVWAW</sequence>
<evidence type="ECO:0000256" key="1">
    <source>
        <dbReference type="SAM" id="Phobius"/>
    </source>
</evidence>
<evidence type="ECO:0000313" key="3">
    <source>
        <dbReference type="Proteomes" id="UP001596207"/>
    </source>
</evidence>
<gene>
    <name evidence="2" type="ORF">ACFPZ4_21545</name>
</gene>
<keyword evidence="1" id="KW-0472">Membrane</keyword>
<dbReference type="RefSeq" id="WP_353900474.1">
    <property type="nucleotide sequence ID" value="NZ_CP158970.1"/>
</dbReference>
<reference evidence="3" key="1">
    <citation type="journal article" date="2019" name="Int. J. Syst. Evol. Microbiol.">
        <title>The Global Catalogue of Microorganisms (GCM) 10K type strain sequencing project: providing services to taxonomists for standard genome sequencing and annotation.</title>
        <authorList>
            <consortium name="The Broad Institute Genomics Platform"/>
            <consortium name="The Broad Institute Genome Sequencing Center for Infectious Disease"/>
            <person name="Wu L."/>
            <person name="Ma J."/>
        </authorList>
    </citation>
    <scope>NUCLEOTIDE SEQUENCE [LARGE SCALE GENOMIC DNA]</scope>
    <source>
        <strain evidence="3">CGMCC 4.7173</strain>
    </source>
</reference>
<protein>
    <submittedName>
        <fullName evidence="2">Uncharacterized protein</fullName>
    </submittedName>
</protein>
<proteinExistence type="predicted"/>
<dbReference type="EMBL" id="JBHSQQ010000155">
    <property type="protein sequence ID" value="MFC5944050.1"/>
    <property type="molecule type" value="Genomic_DNA"/>
</dbReference>
<organism evidence="2 3">
    <name type="scientific">Micromonospora harpali</name>
    <dbReference type="NCBI Taxonomy" id="1490225"/>
    <lineage>
        <taxon>Bacteria</taxon>
        <taxon>Bacillati</taxon>
        <taxon>Actinomycetota</taxon>
        <taxon>Actinomycetes</taxon>
        <taxon>Micromonosporales</taxon>
        <taxon>Micromonosporaceae</taxon>
        <taxon>Micromonospora</taxon>
    </lineage>
</organism>